<dbReference type="SUPFAM" id="SSF52402">
    <property type="entry name" value="Adenine nucleotide alpha hydrolases-like"/>
    <property type="match status" value="2"/>
</dbReference>
<dbReference type="RefSeq" id="WP_377259825.1">
    <property type="nucleotide sequence ID" value="NZ_JBHMAA010000011.1"/>
</dbReference>
<dbReference type="Gene3D" id="3.40.50.12370">
    <property type="match status" value="1"/>
</dbReference>
<reference evidence="3 4" key="1">
    <citation type="submission" date="2024-09" db="EMBL/GenBank/DDBJ databases">
        <authorList>
            <person name="Sun Q."/>
            <person name="Mori K."/>
        </authorList>
    </citation>
    <scope>NUCLEOTIDE SEQUENCE [LARGE SCALE GENOMIC DNA]</scope>
    <source>
        <strain evidence="3 4">TBRC 4938</strain>
    </source>
</reference>
<evidence type="ECO:0000256" key="1">
    <source>
        <dbReference type="ARBA" id="ARBA00008791"/>
    </source>
</evidence>
<dbReference type="Proteomes" id="UP001589692">
    <property type="component" value="Unassembled WGS sequence"/>
</dbReference>
<dbReference type="PANTHER" id="PTHR46268">
    <property type="entry name" value="STRESS RESPONSE PROTEIN NHAX"/>
    <property type="match status" value="1"/>
</dbReference>
<evidence type="ECO:0000259" key="2">
    <source>
        <dbReference type="Pfam" id="PF00582"/>
    </source>
</evidence>
<sequence length="274" mass="29420">MSYSTALCVVRSDHADSDLHAAIKLSQSCGAHLSILLLAIAAAPPVGEYAAYVSMAWLEERDADRTRLAERAAGIRDMLQGAEVPHDVVDVYTEWTYVDNIVAHQALYADLVVVGPEVAADSPLRSAVVDGALFHSGVPVLIVPRNAVPTLRPGSVVLAWNDTFEAAKAVKQGIELLKAAREVHIGMVDPDAGTERPGTEIGIYLARHGVNVTTDVLRSDGRPVAETLKQYAGDVSADMIVMGGYGHSRMRERIFGGVTRSMLENPGRPVFLAR</sequence>
<dbReference type="Pfam" id="PF00582">
    <property type="entry name" value="Usp"/>
    <property type="match status" value="1"/>
</dbReference>
<evidence type="ECO:0000313" key="4">
    <source>
        <dbReference type="Proteomes" id="UP001589692"/>
    </source>
</evidence>
<evidence type="ECO:0000313" key="3">
    <source>
        <dbReference type="EMBL" id="MFB9949177.1"/>
    </source>
</evidence>
<dbReference type="PANTHER" id="PTHR46268:SF15">
    <property type="entry name" value="UNIVERSAL STRESS PROTEIN HP_0031"/>
    <property type="match status" value="1"/>
</dbReference>
<dbReference type="CDD" id="cd00293">
    <property type="entry name" value="USP-like"/>
    <property type="match status" value="1"/>
</dbReference>
<accession>A0ABV6AH20</accession>
<organism evidence="3 4">
    <name type="scientific">Rhizobium puerariae</name>
    <dbReference type="NCBI Taxonomy" id="1585791"/>
    <lineage>
        <taxon>Bacteria</taxon>
        <taxon>Pseudomonadati</taxon>
        <taxon>Pseudomonadota</taxon>
        <taxon>Alphaproteobacteria</taxon>
        <taxon>Hyphomicrobiales</taxon>
        <taxon>Rhizobiaceae</taxon>
        <taxon>Rhizobium/Agrobacterium group</taxon>
        <taxon>Rhizobium</taxon>
    </lineage>
</organism>
<proteinExistence type="inferred from homology"/>
<gene>
    <name evidence="3" type="ORF">ACFFP0_09980</name>
</gene>
<dbReference type="InterPro" id="IPR006016">
    <property type="entry name" value="UspA"/>
</dbReference>
<dbReference type="EMBL" id="JBHMAA010000011">
    <property type="protein sequence ID" value="MFB9949177.1"/>
    <property type="molecule type" value="Genomic_DNA"/>
</dbReference>
<protein>
    <submittedName>
        <fullName evidence="3">Universal stress protein</fullName>
    </submittedName>
</protein>
<name>A0ABV6AH20_9HYPH</name>
<comment type="similarity">
    <text evidence="1">Belongs to the universal stress protein A family.</text>
</comment>
<feature type="domain" description="UspA" evidence="2">
    <location>
        <begin position="209"/>
        <end position="272"/>
    </location>
</feature>
<keyword evidence="4" id="KW-1185">Reference proteome</keyword>
<comment type="caution">
    <text evidence="3">The sequence shown here is derived from an EMBL/GenBank/DDBJ whole genome shotgun (WGS) entry which is preliminary data.</text>
</comment>